<dbReference type="GO" id="GO:0051156">
    <property type="term" value="P:glucose 6-phosphate metabolic process"/>
    <property type="evidence" value="ECO:0007669"/>
    <property type="project" value="TreeGrafter"/>
</dbReference>
<dbReference type="InterPro" id="IPR018189">
    <property type="entry name" value="Phosphoglucose_isomerase_CS"/>
</dbReference>
<dbReference type="GO" id="GO:0097367">
    <property type="term" value="F:carbohydrate derivative binding"/>
    <property type="evidence" value="ECO:0007669"/>
    <property type="project" value="InterPro"/>
</dbReference>
<evidence type="ECO:0000313" key="8">
    <source>
        <dbReference type="EMBL" id="AQQ60008.1"/>
    </source>
</evidence>
<accession>A0A1Q2LHW7</accession>
<dbReference type="PANTHER" id="PTHR11469:SF1">
    <property type="entry name" value="GLUCOSE-6-PHOSPHATE ISOMERASE"/>
    <property type="match status" value="1"/>
</dbReference>
<dbReference type="RefSeq" id="WP_077388926.1">
    <property type="nucleotide sequence ID" value="NZ_CP019645.1"/>
</dbReference>
<dbReference type="InterPro" id="IPR001672">
    <property type="entry name" value="G6P_Isomerase"/>
</dbReference>
<dbReference type="GO" id="GO:0005829">
    <property type="term" value="C:cytosol"/>
    <property type="evidence" value="ECO:0007669"/>
    <property type="project" value="TreeGrafter"/>
</dbReference>
<dbReference type="NCBIfam" id="NF003016">
    <property type="entry name" value="PRK03868.1"/>
    <property type="match status" value="1"/>
</dbReference>
<dbReference type="PROSITE" id="PS51463">
    <property type="entry name" value="P_GLUCOSE_ISOMERASE_3"/>
    <property type="match status" value="1"/>
</dbReference>
<reference evidence="8 9" key="1">
    <citation type="submission" date="2017-02" db="EMBL/GenBank/DDBJ databases">
        <title>Whole genome sequencing of Helicobacter bilis strain AAQJH.</title>
        <authorList>
            <person name="Conlan S."/>
            <person name="Thomas P.J."/>
            <person name="Mullikin J."/>
            <person name="Palmore T.N."/>
            <person name="Frank K.M."/>
            <person name="Segre J.A."/>
        </authorList>
    </citation>
    <scope>NUCLEOTIDE SEQUENCE [LARGE SCALE GENOMIC DNA]</scope>
    <source>
        <strain evidence="8 9">AAQJH</strain>
    </source>
</reference>
<dbReference type="SUPFAM" id="SSF53697">
    <property type="entry name" value="SIS domain"/>
    <property type="match status" value="1"/>
</dbReference>
<evidence type="ECO:0000256" key="4">
    <source>
        <dbReference type="ARBA" id="ARBA00023152"/>
    </source>
</evidence>
<evidence type="ECO:0000313" key="9">
    <source>
        <dbReference type="Proteomes" id="UP000188298"/>
    </source>
</evidence>
<name>A0A1Q2LHW7_9HELI</name>
<dbReference type="InterPro" id="IPR035476">
    <property type="entry name" value="SIS_PGI_1"/>
</dbReference>
<dbReference type="Proteomes" id="UP000188298">
    <property type="component" value="Chromosome"/>
</dbReference>
<evidence type="ECO:0000256" key="6">
    <source>
        <dbReference type="ARBA" id="ARBA00029321"/>
    </source>
</evidence>
<keyword evidence="3 7" id="KW-0312">Gluconeogenesis</keyword>
<evidence type="ECO:0000256" key="5">
    <source>
        <dbReference type="ARBA" id="ARBA00023235"/>
    </source>
</evidence>
<dbReference type="GO" id="GO:0004347">
    <property type="term" value="F:glucose-6-phosphate isomerase activity"/>
    <property type="evidence" value="ECO:0007669"/>
    <property type="project" value="UniProtKB-EC"/>
</dbReference>
<proteinExistence type="inferred from homology"/>
<dbReference type="PROSITE" id="PS00174">
    <property type="entry name" value="P_GLUCOSE_ISOMERASE_2"/>
    <property type="match status" value="1"/>
</dbReference>
<dbReference type="KEGG" id="hbl:XJ32_07790"/>
<evidence type="ECO:0000256" key="2">
    <source>
        <dbReference type="ARBA" id="ARBA00006604"/>
    </source>
</evidence>
<dbReference type="PROSITE" id="PS00765">
    <property type="entry name" value="P_GLUCOSE_ISOMERASE_1"/>
    <property type="match status" value="1"/>
</dbReference>
<dbReference type="GO" id="GO:0006094">
    <property type="term" value="P:gluconeogenesis"/>
    <property type="evidence" value="ECO:0007669"/>
    <property type="project" value="UniProtKB-KW"/>
</dbReference>
<protein>
    <recommendedName>
        <fullName evidence="7">Glucose-6-phosphate isomerase</fullName>
        <ecNumber evidence="7">5.3.1.9</ecNumber>
    </recommendedName>
</protein>
<gene>
    <name evidence="8" type="ORF">XJ32_07790</name>
</gene>
<dbReference type="GO" id="GO:0006096">
    <property type="term" value="P:glycolytic process"/>
    <property type="evidence" value="ECO:0007669"/>
    <property type="project" value="UniProtKB-UniPathway"/>
</dbReference>
<dbReference type="GO" id="GO:0048029">
    <property type="term" value="F:monosaccharide binding"/>
    <property type="evidence" value="ECO:0007669"/>
    <property type="project" value="TreeGrafter"/>
</dbReference>
<comment type="similarity">
    <text evidence="2 7">Belongs to the GPI family.</text>
</comment>
<evidence type="ECO:0000256" key="7">
    <source>
        <dbReference type="RuleBase" id="RU000612"/>
    </source>
</evidence>
<keyword evidence="5 7" id="KW-0413">Isomerase</keyword>
<dbReference type="Gene3D" id="3.40.50.10490">
    <property type="entry name" value="Glucose-6-phosphate isomerase like protein, domain 1"/>
    <property type="match status" value="2"/>
</dbReference>
<sequence length="420" mass="47644">MVKFHLGFKNLAINTDESKSERDEIFTKLLNEKKQQESGYYNLPYETKALQDSLAYMQHNSAVLKDLTHIVIIGIGGSSLGLKAIDTMLYHLPHRNNIAVKFLEHTDPLKIQKSLKKIRLHTTLFIVISKSGMTIETTSLMKYCIWRYNLLESCVKNRLLIITDTNSPLDTWAKQNGVYSVGIESNIGGRFSVLSAVGILPLMLLGYKVDSILKGARDLQDSFLKREEEHILEKAQFMAKNHDTLPMNILFSYSSSFRDFNLWYVQLWGESLGKIDMDSKKIGLTPISLIGSIDQHSFLQLILEGKQDKTITFLGIKEEGYNELVIPDIKLQGLEQTDFVNTISFAKLLATQKKATMRVLQDEGLPIDCIEIDLLNEENIGCLIMYYELLTSAVGCIFGIQTYNQPAVERGKKLLCEMLK</sequence>
<dbReference type="UniPathway" id="UPA00109">
    <property type="reaction ID" value="UER00181"/>
</dbReference>
<comment type="catalytic activity">
    <reaction evidence="6 7">
        <text>alpha-D-glucose 6-phosphate = beta-D-fructose 6-phosphate</text>
        <dbReference type="Rhea" id="RHEA:11816"/>
        <dbReference type="ChEBI" id="CHEBI:57634"/>
        <dbReference type="ChEBI" id="CHEBI:58225"/>
        <dbReference type="EC" id="5.3.1.9"/>
    </reaction>
</comment>
<dbReference type="InterPro" id="IPR046348">
    <property type="entry name" value="SIS_dom_sf"/>
</dbReference>
<dbReference type="Pfam" id="PF00342">
    <property type="entry name" value="PGI"/>
    <property type="match status" value="1"/>
</dbReference>
<evidence type="ECO:0000256" key="3">
    <source>
        <dbReference type="ARBA" id="ARBA00022432"/>
    </source>
</evidence>
<dbReference type="PANTHER" id="PTHR11469">
    <property type="entry name" value="GLUCOSE-6-PHOSPHATE ISOMERASE"/>
    <property type="match status" value="1"/>
</dbReference>
<dbReference type="PRINTS" id="PR00662">
    <property type="entry name" value="G6PISOMERASE"/>
</dbReference>
<organism evidence="8 9">
    <name type="scientific">Helicobacter bilis</name>
    <dbReference type="NCBI Taxonomy" id="37372"/>
    <lineage>
        <taxon>Bacteria</taxon>
        <taxon>Pseudomonadati</taxon>
        <taxon>Campylobacterota</taxon>
        <taxon>Epsilonproteobacteria</taxon>
        <taxon>Campylobacterales</taxon>
        <taxon>Helicobacteraceae</taxon>
        <taxon>Helicobacter</taxon>
    </lineage>
</organism>
<dbReference type="EMBL" id="CP019645">
    <property type="protein sequence ID" value="AQQ60008.1"/>
    <property type="molecule type" value="Genomic_DNA"/>
</dbReference>
<dbReference type="EC" id="5.3.1.9" evidence="7"/>
<dbReference type="AlphaFoldDB" id="A0A1Q2LHW7"/>
<dbReference type="CDD" id="cd05015">
    <property type="entry name" value="SIS_PGI_1"/>
    <property type="match status" value="1"/>
</dbReference>
<keyword evidence="4 7" id="KW-0324">Glycolysis</keyword>
<comment type="pathway">
    <text evidence="1 7">Carbohydrate degradation; glycolysis; D-glyceraldehyde 3-phosphate and glycerone phosphate from D-glucose: step 2/4.</text>
</comment>
<evidence type="ECO:0000256" key="1">
    <source>
        <dbReference type="ARBA" id="ARBA00004926"/>
    </source>
</evidence>